<gene>
    <name evidence="8" type="ORF">BOO71_0003472</name>
</gene>
<dbReference type="SUPFAM" id="SSF53335">
    <property type="entry name" value="S-adenosyl-L-methionine-dependent methyltransferases"/>
    <property type="match status" value="1"/>
</dbReference>
<dbReference type="GO" id="GO:0032259">
    <property type="term" value="P:methylation"/>
    <property type="evidence" value="ECO:0007669"/>
    <property type="project" value="UniProtKB-KW"/>
</dbReference>
<comment type="caution">
    <text evidence="8">The sequence shown here is derived from an EMBL/GenBank/DDBJ whole genome shotgun (WGS) entry which is preliminary data.</text>
</comment>
<sequence length="456" mass="50252">MPTDLMPLMNELRSFKSLNGTQDRLLLLGEVLFLQAVESFSEVYAPLDFVIDTADMAVLRSTQASPSDVKGKVDGLLKRVELPSLPTAGDRVSAQELSRLLRSVNTLVETLARDTHGLPGLLQLGQAYSELIERDYGRSESLTPPKSVSQLLAEVLAPEDGMTVLDLTPEMGAALVGLTRYIRTHDRDPNRVKFTYIAQGAAARITALHLLLNGVISFKPQTVDLLAEPDLIFCDADRVVATPPTGSRLQDTIRWPDDDHGLLFSPRKWPRTAEWHHILVGMSHLKAGGRAAFLIPYGPLFRMGSEADTRQDIAAAGWLHSVTALPSGLFAYTNLYFALTVFERPSAAKTAYTDIQFIDATQLGVRDGRQQTLPTAAIELLADVINERTERPGLATLVSRLDVHANDDNWQPNQYFEQELQQGRSLEEITLELEQAIADVAIVEQRAITALAALPR</sequence>
<evidence type="ECO:0000313" key="9">
    <source>
        <dbReference type="Proteomes" id="UP000186607"/>
    </source>
</evidence>
<dbReference type="GO" id="GO:0003677">
    <property type="term" value="F:DNA binding"/>
    <property type="evidence" value="ECO:0007669"/>
    <property type="project" value="InterPro"/>
</dbReference>
<evidence type="ECO:0000256" key="6">
    <source>
        <dbReference type="ARBA" id="ARBA00047942"/>
    </source>
</evidence>
<keyword evidence="5" id="KW-0680">Restriction system</keyword>
<reference evidence="8 9" key="1">
    <citation type="submission" date="2017-01" db="EMBL/GenBank/DDBJ databases">
        <title>Genome Analysis of Deinococcus marmoris KOPRI26562.</title>
        <authorList>
            <person name="Kim J.H."/>
            <person name="Oh H.-M."/>
        </authorList>
    </citation>
    <scope>NUCLEOTIDE SEQUENCE [LARGE SCALE GENOMIC DNA]</scope>
    <source>
        <strain evidence="8 9">KOPRI26562</strain>
    </source>
</reference>
<dbReference type="Proteomes" id="UP000186607">
    <property type="component" value="Unassembled WGS sequence"/>
</dbReference>
<dbReference type="InterPro" id="IPR003356">
    <property type="entry name" value="DNA_methylase_A-5"/>
</dbReference>
<evidence type="ECO:0000256" key="2">
    <source>
        <dbReference type="ARBA" id="ARBA00022603"/>
    </source>
</evidence>
<dbReference type="AlphaFoldDB" id="A0A1U7P227"/>
<dbReference type="Pfam" id="PF02384">
    <property type="entry name" value="N6_Mtase"/>
    <property type="match status" value="1"/>
</dbReference>
<keyword evidence="4" id="KW-0949">S-adenosyl-L-methionine</keyword>
<dbReference type="Gene3D" id="3.40.50.150">
    <property type="entry name" value="Vaccinia Virus protein VP39"/>
    <property type="match status" value="1"/>
</dbReference>
<keyword evidence="9" id="KW-1185">Reference proteome</keyword>
<accession>A0A1U7P227</accession>
<dbReference type="EC" id="2.1.1.72" evidence="1"/>
<dbReference type="STRING" id="249408.BOO71_0003472"/>
<comment type="catalytic activity">
    <reaction evidence="6">
        <text>a 2'-deoxyadenosine in DNA + S-adenosyl-L-methionine = an N(6)-methyl-2'-deoxyadenosine in DNA + S-adenosyl-L-homocysteine + H(+)</text>
        <dbReference type="Rhea" id="RHEA:15197"/>
        <dbReference type="Rhea" id="RHEA-COMP:12418"/>
        <dbReference type="Rhea" id="RHEA-COMP:12419"/>
        <dbReference type="ChEBI" id="CHEBI:15378"/>
        <dbReference type="ChEBI" id="CHEBI:57856"/>
        <dbReference type="ChEBI" id="CHEBI:59789"/>
        <dbReference type="ChEBI" id="CHEBI:90615"/>
        <dbReference type="ChEBI" id="CHEBI:90616"/>
        <dbReference type="EC" id="2.1.1.72"/>
    </reaction>
</comment>
<organism evidence="8 9">
    <name type="scientific">Deinococcus marmoris</name>
    <dbReference type="NCBI Taxonomy" id="249408"/>
    <lineage>
        <taxon>Bacteria</taxon>
        <taxon>Thermotogati</taxon>
        <taxon>Deinococcota</taxon>
        <taxon>Deinococci</taxon>
        <taxon>Deinococcales</taxon>
        <taxon>Deinococcaceae</taxon>
        <taxon>Deinococcus</taxon>
    </lineage>
</organism>
<evidence type="ECO:0000313" key="8">
    <source>
        <dbReference type="EMBL" id="OLV19227.1"/>
    </source>
</evidence>
<evidence type="ECO:0000256" key="5">
    <source>
        <dbReference type="ARBA" id="ARBA00022747"/>
    </source>
</evidence>
<evidence type="ECO:0000256" key="4">
    <source>
        <dbReference type="ARBA" id="ARBA00022691"/>
    </source>
</evidence>
<keyword evidence="3 8" id="KW-0808">Transferase</keyword>
<dbReference type="GO" id="GO:0008170">
    <property type="term" value="F:N-methyltransferase activity"/>
    <property type="evidence" value="ECO:0007669"/>
    <property type="project" value="InterPro"/>
</dbReference>
<name>A0A1U7P227_9DEIO</name>
<dbReference type="PANTHER" id="PTHR42933:SF3">
    <property type="entry name" value="TYPE I RESTRICTION ENZYME MJAVIII METHYLASE SUBUNIT"/>
    <property type="match status" value="1"/>
</dbReference>
<dbReference type="InterPro" id="IPR029063">
    <property type="entry name" value="SAM-dependent_MTases_sf"/>
</dbReference>
<protein>
    <recommendedName>
        <fullName evidence="1">site-specific DNA-methyltransferase (adenine-specific)</fullName>
        <ecNumber evidence="1">2.1.1.72</ecNumber>
    </recommendedName>
</protein>
<dbReference type="GO" id="GO:0009007">
    <property type="term" value="F:site-specific DNA-methyltransferase (adenine-specific) activity"/>
    <property type="evidence" value="ECO:0007669"/>
    <property type="project" value="UniProtKB-EC"/>
</dbReference>
<feature type="domain" description="DNA methylase adenine-specific" evidence="7">
    <location>
        <begin position="144"/>
        <end position="419"/>
    </location>
</feature>
<dbReference type="InterPro" id="IPR051537">
    <property type="entry name" value="DNA_Adenine_Mtase"/>
</dbReference>
<evidence type="ECO:0000256" key="1">
    <source>
        <dbReference type="ARBA" id="ARBA00011900"/>
    </source>
</evidence>
<dbReference type="OrthoDB" id="9814572at2"/>
<dbReference type="GO" id="GO:0009307">
    <property type="term" value="P:DNA restriction-modification system"/>
    <property type="evidence" value="ECO:0007669"/>
    <property type="project" value="UniProtKB-KW"/>
</dbReference>
<evidence type="ECO:0000256" key="3">
    <source>
        <dbReference type="ARBA" id="ARBA00022679"/>
    </source>
</evidence>
<dbReference type="RefSeq" id="WP_075831049.1">
    <property type="nucleotide sequence ID" value="NZ_MSTI01000039.1"/>
</dbReference>
<proteinExistence type="predicted"/>
<keyword evidence="2 8" id="KW-0489">Methyltransferase</keyword>
<dbReference type="EMBL" id="MSTI01000039">
    <property type="protein sequence ID" value="OLV19227.1"/>
    <property type="molecule type" value="Genomic_DNA"/>
</dbReference>
<dbReference type="PANTHER" id="PTHR42933">
    <property type="entry name" value="SLR6095 PROTEIN"/>
    <property type="match status" value="1"/>
</dbReference>
<evidence type="ECO:0000259" key="7">
    <source>
        <dbReference type="Pfam" id="PF02384"/>
    </source>
</evidence>